<feature type="region of interest" description="Disordered" evidence="1">
    <location>
        <begin position="48"/>
        <end position="67"/>
    </location>
</feature>
<dbReference type="EMBL" id="BMAT01002643">
    <property type="protein sequence ID" value="GFS10829.1"/>
    <property type="molecule type" value="Genomic_DNA"/>
</dbReference>
<protein>
    <submittedName>
        <fullName evidence="2">Uncharacterized protein</fullName>
    </submittedName>
</protein>
<dbReference type="AlphaFoldDB" id="A0AAV4IK37"/>
<evidence type="ECO:0000313" key="3">
    <source>
        <dbReference type="Proteomes" id="UP000762676"/>
    </source>
</evidence>
<feature type="region of interest" description="Disordered" evidence="1">
    <location>
        <begin position="480"/>
        <end position="505"/>
    </location>
</feature>
<reference evidence="2 3" key="1">
    <citation type="journal article" date="2021" name="Elife">
        <title>Chloroplast acquisition without the gene transfer in kleptoplastic sea slugs, Plakobranchus ocellatus.</title>
        <authorList>
            <person name="Maeda T."/>
            <person name="Takahashi S."/>
            <person name="Yoshida T."/>
            <person name="Shimamura S."/>
            <person name="Takaki Y."/>
            <person name="Nagai Y."/>
            <person name="Toyoda A."/>
            <person name="Suzuki Y."/>
            <person name="Arimoto A."/>
            <person name="Ishii H."/>
            <person name="Satoh N."/>
            <person name="Nishiyama T."/>
            <person name="Hasebe M."/>
            <person name="Maruyama T."/>
            <person name="Minagawa J."/>
            <person name="Obokata J."/>
            <person name="Shigenobu S."/>
        </authorList>
    </citation>
    <scope>NUCLEOTIDE SEQUENCE [LARGE SCALE GENOMIC DNA]</scope>
</reference>
<dbReference type="Proteomes" id="UP000762676">
    <property type="component" value="Unassembled WGS sequence"/>
</dbReference>
<feature type="region of interest" description="Disordered" evidence="1">
    <location>
        <begin position="154"/>
        <end position="219"/>
    </location>
</feature>
<comment type="caution">
    <text evidence="2">The sequence shown here is derived from an EMBL/GenBank/DDBJ whole genome shotgun (WGS) entry which is preliminary data.</text>
</comment>
<organism evidence="2 3">
    <name type="scientific">Elysia marginata</name>
    <dbReference type="NCBI Taxonomy" id="1093978"/>
    <lineage>
        <taxon>Eukaryota</taxon>
        <taxon>Metazoa</taxon>
        <taxon>Spiralia</taxon>
        <taxon>Lophotrochozoa</taxon>
        <taxon>Mollusca</taxon>
        <taxon>Gastropoda</taxon>
        <taxon>Heterobranchia</taxon>
        <taxon>Euthyneura</taxon>
        <taxon>Panpulmonata</taxon>
        <taxon>Sacoglossa</taxon>
        <taxon>Placobranchoidea</taxon>
        <taxon>Plakobranchidae</taxon>
        <taxon>Elysia</taxon>
    </lineage>
</organism>
<proteinExistence type="predicted"/>
<feature type="compositionally biased region" description="Basic and acidic residues" evidence="1">
    <location>
        <begin position="174"/>
        <end position="210"/>
    </location>
</feature>
<keyword evidence="3" id="KW-1185">Reference proteome</keyword>
<evidence type="ECO:0000313" key="2">
    <source>
        <dbReference type="EMBL" id="GFS10829.1"/>
    </source>
</evidence>
<gene>
    <name evidence="2" type="ORF">ElyMa_001332400</name>
</gene>
<name>A0AAV4IK37_9GAST</name>
<feature type="compositionally biased region" description="Polar residues" evidence="1">
    <location>
        <begin position="495"/>
        <end position="505"/>
    </location>
</feature>
<sequence>MPDDLMNPRRALDIARSYGVPKYFLRGNSQILTDGRMRLFADNVWKKERMSPPQDGNNGGRKSTESSDVICRLMDSVDKAIATSERPQQDFSAAVGLGDADVTVGGLRLDHSSGGGGGGGGAVAERERSVLRERFVSFPDVLSKVSVMDVADEQRTAATPHGGSALKKNVNGKSTREDRKQSDLQRNLDLEEKEAEREDLSGERSGEGKTENFLSTNTGVRPHTVDTAIAGYLPRVSHFREQAGSISNSNRALGIPEGKVHGTAQNAEGDGVNRGLKSLSSQAAGIRLRQSLDSTLNGGVPTTPSNNINNRVGVLFGGKYRNVLPRFYPAVSAHHVRQREAALRLGGGVRFTAAAGQKRSASHDTPQHAPRRLVRFADTPHLVRFSKETALAPGESHVFKTTSSTRGRDSMADSGVLVASRAPVQSVQRSLDSHSGLARAEWSTRAGRAPRCFPTAHRPHATPATANNNFFITKQADIETSVEEKTEADSAGQVPGQTSFRVELE</sequence>
<accession>A0AAV4IK37</accession>
<evidence type="ECO:0000256" key="1">
    <source>
        <dbReference type="SAM" id="MobiDB-lite"/>
    </source>
</evidence>